<keyword evidence="1" id="KW-0732">Signal</keyword>
<evidence type="ECO:0000256" key="1">
    <source>
        <dbReference type="SAM" id="SignalP"/>
    </source>
</evidence>
<proteinExistence type="predicted"/>
<feature type="signal peptide" evidence="1">
    <location>
        <begin position="1"/>
        <end position="31"/>
    </location>
</feature>
<dbReference type="Proteomes" id="UP000185783">
    <property type="component" value="Unassembled WGS sequence"/>
</dbReference>
<dbReference type="EMBL" id="LVVZ01000010">
    <property type="protein sequence ID" value="OKL44815.1"/>
    <property type="molecule type" value="Genomic_DNA"/>
</dbReference>
<evidence type="ECO:0000313" key="3">
    <source>
        <dbReference type="Proteomes" id="UP000185783"/>
    </source>
</evidence>
<protein>
    <recommendedName>
        <fullName evidence="4">Bacterial SH3 domain protein</fullName>
    </recommendedName>
</protein>
<evidence type="ECO:0008006" key="4">
    <source>
        <dbReference type="Google" id="ProtNLM"/>
    </source>
</evidence>
<gene>
    <name evidence="2" type="ORF">A3843_05805</name>
</gene>
<keyword evidence="3" id="KW-1185">Reference proteome</keyword>
<feature type="chain" id="PRO_5010587808" description="Bacterial SH3 domain protein" evidence="1">
    <location>
        <begin position="32"/>
        <end position="215"/>
    </location>
</feature>
<name>A0A1U7JJD7_9HYPH</name>
<comment type="caution">
    <text evidence="2">The sequence shown here is derived from an EMBL/GenBank/DDBJ whole genome shotgun (WGS) entry which is preliminary data.</text>
</comment>
<sequence>MIPSKEYTMRSRTGASALALLIMTIAAPAGAAEPGYYKATADLEVFAHPGSREMPRIIDSGEIVVSDGKTRLFGDQTWQSVSIGETSGWTRIDNLAEAEPKSLDGSLLPVAGSCGGFEPGWNVSWANGEARFTTMNGQDAALPITSAGSIEGYRYGVLQAQGPASRATLTVAEEACPFLPVDSFVWGIAHLVWHEEGQPDKVYLGCCRPIAEGYQ</sequence>
<dbReference type="AlphaFoldDB" id="A0A1U7JJD7"/>
<accession>A0A1U7JJD7</accession>
<evidence type="ECO:0000313" key="2">
    <source>
        <dbReference type="EMBL" id="OKL44815.1"/>
    </source>
</evidence>
<reference evidence="2 3" key="1">
    <citation type="submission" date="2016-03" db="EMBL/GenBank/DDBJ databases">
        <title>Genome sequence of Nesiotobacter sp. nov., a moderately halophilic alphaproteobacterium isolated from the Yellow Sea, China.</title>
        <authorList>
            <person name="Zhang G."/>
            <person name="Zhang R."/>
        </authorList>
    </citation>
    <scope>NUCLEOTIDE SEQUENCE [LARGE SCALE GENOMIC DNA]</scope>
    <source>
        <strain evidence="2 3">WB1-6</strain>
    </source>
</reference>
<organism evidence="2 3">
    <name type="scientific">Pseudovibrio exalbescens</name>
    <dbReference type="NCBI Taxonomy" id="197461"/>
    <lineage>
        <taxon>Bacteria</taxon>
        <taxon>Pseudomonadati</taxon>
        <taxon>Pseudomonadota</taxon>
        <taxon>Alphaproteobacteria</taxon>
        <taxon>Hyphomicrobiales</taxon>
        <taxon>Stappiaceae</taxon>
        <taxon>Pseudovibrio</taxon>
    </lineage>
</organism>